<dbReference type="GO" id="GO:0003887">
    <property type="term" value="F:DNA-directed DNA polymerase activity"/>
    <property type="evidence" value="ECO:0007669"/>
    <property type="project" value="InterPro"/>
</dbReference>
<comment type="caution">
    <text evidence="2">The sequence shown here is derived from an EMBL/GenBank/DDBJ whole genome shotgun (WGS) entry which is preliminary data.</text>
</comment>
<dbReference type="GO" id="GO:0006261">
    <property type="term" value="P:DNA-templated DNA replication"/>
    <property type="evidence" value="ECO:0007669"/>
    <property type="project" value="InterPro"/>
</dbReference>
<dbReference type="InterPro" id="IPR002298">
    <property type="entry name" value="DNA_polymerase_A"/>
</dbReference>
<dbReference type="OrthoDB" id="275278at2759"/>
<feature type="transmembrane region" description="Helical" evidence="1">
    <location>
        <begin position="20"/>
        <end position="43"/>
    </location>
</feature>
<reference evidence="2" key="1">
    <citation type="submission" date="2020-07" db="EMBL/GenBank/DDBJ databases">
        <title>Genome sequence and genetic diversity analysis of an under-domesticated orphan crop, white fonio (Digitaria exilis).</title>
        <authorList>
            <person name="Bennetzen J.L."/>
            <person name="Chen S."/>
            <person name="Ma X."/>
            <person name="Wang X."/>
            <person name="Yssel A.E.J."/>
            <person name="Chaluvadi S.R."/>
            <person name="Johnson M."/>
            <person name="Gangashetty P."/>
            <person name="Hamidou F."/>
            <person name="Sanogo M.D."/>
            <person name="Zwaenepoel A."/>
            <person name="Wallace J."/>
            <person name="Van De Peer Y."/>
            <person name="Van Deynze A."/>
        </authorList>
    </citation>
    <scope>NUCLEOTIDE SEQUENCE</scope>
    <source>
        <tissue evidence="2">Leaves</tissue>
    </source>
</reference>
<name>A0A835E8M9_9POAL</name>
<sequence>MLNFSIAYGKTAVGLSKDWKVLVIVNSILMQSILDIVPFMFMLCMIQKYIQKGVITSSRVVAQVSLEEARDTLKLWYRDRKEVLAWQISQKKLAHEKCEVYTLLGRSRHFPNLTQSDPGQRGHIEHLIERAAINAPVQVLITICGSMVMLHCF</sequence>
<dbReference type="Proteomes" id="UP000636709">
    <property type="component" value="Unassembled WGS sequence"/>
</dbReference>
<gene>
    <name evidence="2" type="ORF">HU200_052463</name>
</gene>
<evidence type="ECO:0000256" key="1">
    <source>
        <dbReference type="SAM" id="Phobius"/>
    </source>
</evidence>
<protein>
    <submittedName>
        <fullName evidence="2">Uncharacterized protein</fullName>
    </submittedName>
</protein>
<dbReference type="PANTHER" id="PTHR10133">
    <property type="entry name" value="DNA POLYMERASE I"/>
    <property type="match status" value="1"/>
</dbReference>
<accession>A0A835E8M9</accession>
<evidence type="ECO:0000313" key="2">
    <source>
        <dbReference type="EMBL" id="KAF8668057.1"/>
    </source>
</evidence>
<dbReference type="AlphaFoldDB" id="A0A835E8M9"/>
<dbReference type="SUPFAM" id="SSF56672">
    <property type="entry name" value="DNA/RNA polymerases"/>
    <property type="match status" value="1"/>
</dbReference>
<dbReference type="GO" id="GO:0006302">
    <property type="term" value="P:double-strand break repair"/>
    <property type="evidence" value="ECO:0007669"/>
    <property type="project" value="TreeGrafter"/>
</dbReference>
<evidence type="ECO:0000313" key="3">
    <source>
        <dbReference type="Proteomes" id="UP000636709"/>
    </source>
</evidence>
<organism evidence="2 3">
    <name type="scientific">Digitaria exilis</name>
    <dbReference type="NCBI Taxonomy" id="1010633"/>
    <lineage>
        <taxon>Eukaryota</taxon>
        <taxon>Viridiplantae</taxon>
        <taxon>Streptophyta</taxon>
        <taxon>Embryophyta</taxon>
        <taxon>Tracheophyta</taxon>
        <taxon>Spermatophyta</taxon>
        <taxon>Magnoliopsida</taxon>
        <taxon>Liliopsida</taxon>
        <taxon>Poales</taxon>
        <taxon>Poaceae</taxon>
        <taxon>PACMAD clade</taxon>
        <taxon>Panicoideae</taxon>
        <taxon>Panicodae</taxon>
        <taxon>Paniceae</taxon>
        <taxon>Anthephorinae</taxon>
        <taxon>Digitaria</taxon>
    </lineage>
</organism>
<keyword evidence="1" id="KW-0812">Transmembrane</keyword>
<dbReference type="EMBL" id="JACEFO010002287">
    <property type="protein sequence ID" value="KAF8668057.1"/>
    <property type="molecule type" value="Genomic_DNA"/>
</dbReference>
<keyword evidence="1" id="KW-1133">Transmembrane helix</keyword>
<keyword evidence="1" id="KW-0472">Membrane</keyword>
<dbReference type="InterPro" id="IPR043502">
    <property type="entry name" value="DNA/RNA_pol_sf"/>
</dbReference>
<dbReference type="PANTHER" id="PTHR10133:SF27">
    <property type="entry name" value="DNA POLYMERASE NU"/>
    <property type="match status" value="1"/>
</dbReference>
<dbReference type="Gene3D" id="1.10.150.20">
    <property type="entry name" value="5' to 3' exonuclease, C-terminal subdomain"/>
    <property type="match status" value="1"/>
</dbReference>
<keyword evidence="3" id="KW-1185">Reference proteome</keyword>
<proteinExistence type="predicted"/>